<evidence type="ECO:0000259" key="6">
    <source>
        <dbReference type="Pfam" id="PF05175"/>
    </source>
</evidence>
<accession>A0AAW9JL62</accession>
<dbReference type="InterPro" id="IPR019874">
    <property type="entry name" value="RF_methyltr_PrmC"/>
</dbReference>
<dbReference type="GO" id="GO:0102559">
    <property type="term" value="F:peptide chain release factor N(5)-glutamine methyltransferase activity"/>
    <property type="evidence" value="ECO:0007669"/>
    <property type="project" value="UniProtKB-EC"/>
</dbReference>
<dbReference type="InterPro" id="IPR007848">
    <property type="entry name" value="Small_mtfrase_dom"/>
</dbReference>
<dbReference type="PANTHER" id="PTHR18895:SF74">
    <property type="entry name" value="MTRF1L RELEASE FACTOR GLUTAMINE METHYLTRANSFERASE"/>
    <property type="match status" value="1"/>
</dbReference>
<evidence type="ECO:0000256" key="3">
    <source>
        <dbReference type="ARBA" id="ARBA00022691"/>
    </source>
</evidence>
<dbReference type="Proteomes" id="UP001290462">
    <property type="component" value="Unassembled WGS sequence"/>
</dbReference>
<dbReference type="PROSITE" id="PS00092">
    <property type="entry name" value="N6_MTASE"/>
    <property type="match status" value="1"/>
</dbReference>
<feature type="binding site" evidence="5">
    <location>
        <begin position="188"/>
        <end position="191"/>
    </location>
    <ligand>
        <name>substrate</name>
    </ligand>
</feature>
<comment type="caution">
    <text evidence="8">The sequence shown here is derived from an EMBL/GenBank/DDBJ whole genome shotgun (WGS) entry which is preliminary data.</text>
</comment>
<feature type="binding site" evidence="5">
    <location>
        <begin position="123"/>
        <end position="127"/>
    </location>
    <ligand>
        <name>S-adenosyl-L-methionine</name>
        <dbReference type="ChEBI" id="CHEBI:59789"/>
    </ligand>
</feature>
<dbReference type="NCBIfam" id="TIGR03534">
    <property type="entry name" value="RF_mod_PrmC"/>
    <property type="match status" value="1"/>
</dbReference>
<evidence type="ECO:0000313" key="8">
    <source>
        <dbReference type="EMBL" id="MDZ5757280.1"/>
    </source>
</evidence>
<evidence type="ECO:0000256" key="2">
    <source>
        <dbReference type="ARBA" id="ARBA00022679"/>
    </source>
</evidence>
<feature type="binding site" evidence="5">
    <location>
        <position position="146"/>
    </location>
    <ligand>
        <name>S-adenosyl-L-methionine</name>
        <dbReference type="ChEBI" id="CHEBI:59789"/>
    </ligand>
</feature>
<feature type="domain" description="Methyltransferase small" evidence="6">
    <location>
        <begin position="104"/>
        <end position="196"/>
    </location>
</feature>
<dbReference type="PANTHER" id="PTHR18895">
    <property type="entry name" value="HEMK METHYLTRANSFERASE"/>
    <property type="match status" value="1"/>
</dbReference>
<dbReference type="EC" id="2.1.1.297" evidence="5"/>
<protein>
    <recommendedName>
        <fullName evidence="5">Release factor glutamine methyltransferase</fullName>
        <shortName evidence="5">RF MTase</shortName>
        <ecNumber evidence="5">2.1.1.297</ecNumber>
    </recommendedName>
    <alternativeName>
        <fullName evidence="5">N5-glutamine methyltransferase PrmC</fullName>
    </alternativeName>
    <alternativeName>
        <fullName evidence="5">Protein-(glutamine-N5) MTase PrmC</fullName>
    </alternativeName>
    <alternativeName>
        <fullName evidence="5">Protein-glutamine N-methyltransferase PrmC</fullName>
    </alternativeName>
</protein>
<dbReference type="HAMAP" id="MF_02126">
    <property type="entry name" value="RF_methyltr_PrmC"/>
    <property type="match status" value="1"/>
</dbReference>
<dbReference type="AlphaFoldDB" id="A0AAW9JL62"/>
<feature type="binding site" evidence="5">
    <location>
        <position position="188"/>
    </location>
    <ligand>
        <name>S-adenosyl-L-methionine</name>
        <dbReference type="ChEBI" id="CHEBI:59789"/>
    </ligand>
</feature>
<keyword evidence="2 5" id="KW-0808">Transferase</keyword>
<proteinExistence type="inferred from homology"/>
<dbReference type="SUPFAM" id="SSF53335">
    <property type="entry name" value="S-adenosyl-L-methionine-dependent methyltransferases"/>
    <property type="match status" value="1"/>
</dbReference>
<dbReference type="InterPro" id="IPR029063">
    <property type="entry name" value="SAM-dependent_MTases_sf"/>
</dbReference>
<evidence type="ECO:0000313" key="9">
    <source>
        <dbReference type="Proteomes" id="UP001290462"/>
    </source>
</evidence>
<dbReference type="EMBL" id="JAVBVO010000001">
    <property type="protein sequence ID" value="MDZ5757280.1"/>
    <property type="molecule type" value="Genomic_DNA"/>
</dbReference>
<evidence type="ECO:0000259" key="7">
    <source>
        <dbReference type="Pfam" id="PF17827"/>
    </source>
</evidence>
<dbReference type="GO" id="GO:0003676">
    <property type="term" value="F:nucleic acid binding"/>
    <property type="evidence" value="ECO:0007669"/>
    <property type="project" value="InterPro"/>
</dbReference>
<evidence type="ECO:0000256" key="4">
    <source>
        <dbReference type="ARBA" id="ARBA00048391"/>
    </source>
</evidence>
<comment type="similarity">
    <text evidence="5">Belongs to the protein N5-glutamine methyltransferase family. PrmC subfamily.</text>
</comment>
<keyword evidence="3 5" id="KW-0949">S-adenosyl-L-methionine</keyword>
<gene>
    <name evidence="5 8" type="primary">prmC</name>
    <name evidence="8" type="ORF">RAK27_01255</name>
</gene>
<keyword evidence="1 5" id="KW-0489">Methyltransferase</keyword>
<organism evidence="8 9">
    <name type="scientific">Carnobacterium maltaromaticum</name>
    <name type="common">Carnobacterium piscicola</name>
    <dbReference type="NCBI Taxonomy" id="2751"/>
    <lineage>
        <taxon>Bacteria</taxon>
        <taxon>Bacillati</taxon>
        <taxon>Bacillota</taxon>
        <taxon>Bacilli</taxon>
        <taxon>Lactobacillales</taxon>
        <taxon>Carnobacteriaceae</taxon>
        <taxon>Carnobacterium</taxon>
    </lineage>
</organism>
<dbReference type="Gene3D" id="1.10.8.10">
    <property type="entry name" value="DNA helicase RuvA subunit, C-terminal domain"/>
    <property type="match status" value="1"/>
</dbReference>
<sequence length="283" mass="31752">MATNSSYKEVLNWASSFLESHGLEGYAAERFLLERMEWTKTDLILNLATKIPEKVKEQLESDVIEHSKGKPVQHILGYEWFYDRPFKVTADTLIPRPETEEIVAKFLARNGQKQDGLTVLDVGTGTGAIAITVKKERPMDLVTAIDISSEALSVAKENALKLDADIRFLEGDLSAPVSHEKFDVVLSNPPYISEAERPLVDDIVFFNEPHLALFAKHDGLFIYERLAKELPDLMKPAGQIILEIGFQQGVAVKKLFTTAFPFAKVTVEKDMSGLDRMIYVQLP</sequence>
<dbReference type="InterPro" id="IPR040758">
    <property type="entry name" value="PrmC_N"/>
</dbReference>
<evidence type="ECO:0000256" key="1">
    <source>
        <dbReference type="ARBA" id="ARBA00022603"/>
    </source>
</evidence>
<feature type="domain" description="Release factor glutamine methyltransferase N-terminal" evidence="7">
    <location>
        <begin position="9"/>
        <end position="77"/>
    </location>
</feature>
<reference evidence="8" key="1">
    <citation type="submission" date="2023-08" db="EMBL/GenBank/DDBJ databases">
        <title>Genomic characterization of piscicolin 126 produced by Carnobacterium maltaromaticum CM22 strain isolated from salmon (Salmo salar).</title>
        <authorList>
            <person name="Gonzalez-Gragera E."/>
            <person name="Garcia-Lopez J.D."/>
            <person name="Teso-Perez C."/>
            <person name="Gimenez-Hernandez I."/>
            <person name="Peralta-Sanchez J.M."/>
            <person name="Valdivia E."/>
            <person name="Montalban-Lopez M."/>
            <person name="Martin-Platero A.M."/>
            <person name="Banos A."/>
            <person name="Martinez-Bueno M."/>
        </authorList>
    </citation>
    <scope>NUCLEOTIDE SEQUENCE</scope>
    <source>
        <strain evidence="8">CM22</strain>
    </source>
</reference>
<comment type="function">
    <text evidence="5">Methylates the class 1 translation termination release factors RF1/PrfA and RF2/PrfB on the glutamine residue of the universally conserved GGQ motif.</text>
</comment>
<comment type="caution">
    <text evidence="5">Lacks conserved residue(s) required for the propagation of feature annotation.</text>
</comment>
<evidence type="ECO:0000256" key="5">
    <source>
        <dbReference type="HAMAP-Rule" id="MF_02126"/>
    </source>
</evidence>
<dbReference type="Pfam" id="PF05175">
    <property type="entry name" value="MTS"/>
    <property type="match status" value="1"/>
</dbReference>
<dbReference type="CDD" id="cd02440">
    <property type="entry name" value="AdoMet_MTases"/>
    <property type="match status" value="1"/>
</dbReference>
<dbReference type="NCBIfam" id="TIGR00536">
    <property type="entry name" value="hemK_fam"/>
    <property type="match status" value="1"/>
</dbReference>
<dbReference type="InterPro" id="IPR050320">
    <property type="entry name" value="N5-glutamine_MTase"/>
</dbReference>
<comment type="catalytic activity">
    <reaction evidence="4 5">
        <text>L-glutaminyl-[peptide chain release factor] + S-adenosyl-L-methionine = N(5)-methyl-L-glutaminyl-[peptide chain release factor] + S-adenosyl-L-homocysteine + H(+)</text>
        <dbReference type="Rhea" id="RHEA:42896"/>
        <dbReference type="Rhea" id="RHEA-COMP:10271"/>
        <dbReference type="Rhea" id="RHEA-COMP:10272"/>
        <dbReference type="ChEBI" id="CHEBI:15378"/>
        <dbReference type="ChEBI" id="CHEBI:30011"/>
        <dbReference type="ChEBI" id="CHEBI:57856"/>
        <dbReference type="ChEBI" id="CHEBI:59789"/>
        <dbReference type="ChEBI" id="CHEBI:61891"/>
        <dbReference type="EC" id="2.1.1.297"/>
    </reaction>
</comment>
<dbReference type="InterPro" id="IPR004556">
    <property type="entry name" value="HemK-like"/>
</dbReference>
<dbReference type="Gene3D" id="3.40.50.150">
    <property type="entry name" value="Vaccinia Virus protein VP39"/>
    <property type="match status" value="1"/>
</dbReference>
<dbReference type="GO" id="GO:0032259">
    <property type="term" value="P:methylation"/>
    <property type="evidence" value="ECO:0007669"/>
    <property type="project" value="UniProtKB-KW"/>
</dbReference>
<name>A0AAW9JL62_CARML</name>
<dbReference type="Pfam" id="PF17827">
    <property type="entry name" value="PrmC_N"/>
    <property type="match status" value="1"/>
</dbReference>
<dbReference type="RefSeq" id="WP_322808292.1">
    <property type="nucleotide sequence ID" value="NZ_JAVBVO010000001.1"/>
</dbReference>
<dbReference type="InterPro" id="IPR002052">
    <property type="entry name" value="DNA_methylase_N6_adenine_CS"/>
</dbReference>